<proteinExistence type="predicted"/>
<evidence type="ECO:0000259" key="1">
    <source>
        <dbReference type="SMART" id="SM00849"/>
    </source>
</evidence>
<keyword evidence="2" id="KW-0378">Hydrolase</keyword>
<dbReference type="PANTHER" id="PTHR42951">
    <property type="entry name" value="METALLO-BETA-LACTAMASE DOMAIN-CONTAINING"/>
    <property type="match status" value="1"/>
</dbReference>
<evidence type="ECO:0000313" key="2">
    <source>
        <dbReference type="EMBL" id="RHA44552.1"/>
    </source>
</evidence>
<dbReference type="EMBL" id="QWKP01000048">
    <property type="protein sequence ID" value="RHA44552.1"/>
    <property type="molecule type" value="Genomic_DNA"/>
</dbReference>
<sequence length="229" mass="24773">MATTSTVVAGPGGVLLVDPSWVPSELDALATALDERDWPVVGGFATHAHHDHLLWHPRFGDAPRWASPRTAELARSERASLLESLGAGWPDELVDLFGRVEPTLGFDERIELVVHDGHAPGHTALWLADQLVLVAGDMLSDREVPLPFGPDDLPAYLAGLDRLAPYVARAAVLVPGHGTPTTDPAARLDADRRYLDEVVAGRVPEDERLADAENRAEYEHLAEMVRATG</sequence>
<dbReference type="GO" id="GO:0016787">
    <property type="term" value="F:hydrolase activity"/>
    <property type="evidence" value="ECO:0007669"/>
    <property type="project" value="UniProtKB-KW"/>
</dbReference>
<dbReference type="InterPro" id="IPR050855">
    <property type="entry name" value="NDM-1-like"/>
</dbReference>
<dbReference type="PANTHER" id="PTHR42951:SF22">
    <property type="entry name" value="METALLO BETA-LACTAMASE SUPERFAMILY LIPOPROTEIN"/>
    <property type="match status" value="1"/>
</dbReference>
<organism evidence="2 3">
    <name type="scientific">Cellulomonas rhizosphaerae</name>
    <dbReference type="NCBI Taxonomy" id="2293719"/>
    <lineage>
        <taxon>Bacteria</taxon>
        <taxon>Bacillati</taxon>
        <taxon>Actinomycetota</taxon>
        <taxon>Actinomycetes</taxon>
        <taxon>Micrococcales</taxon>
        <taxon>Cellulomonadaceae</taxon>
        <taxon>Cellulomonas</taxon>
    </lineage>
</organism>
<dbReference type="OrthoDB" id="3813329at2"/>
<dbReference type="SMART" id="SM00849">
    <property type="entry name" value="Lactamase_B"/>
    <property type="match status" value="1"/>
</dbReference>
<accession>A0A413RRC6</accession>
<protein>
    <submittedName>
        <fullName evidence="2">MBL fold metallo-hydrolase</fullName>
    </submittedName>
</protein>
<dbReference type="AlphaFoldDB" id="A0A413RRC6"/>
<dbReference type="InterPro" id="IPR036866">
    <property type="entry name" value="RibonucZ/Hydroxyglut_hydro"/>
</dbReference>
<name>A0A413RRC6_9CELL</name>
<gene>
    <name evidence="2" type="ORF">D1825_00650</name>
</gene>
<dbReference type="Gene3D" id="3.60.15.10">
    <property type="entry name" value="Ribonuclease Z/Hydroxyacylglutathione hydrolase-like"/>
    <property type="match status" value="1"/>
</dbReference>
<dbReference type="InterPro" id="IPR001279">
    <property type="entry name" value="Metallo-B-lactamas"/>
</dbReference>
<reference evidence="2 3" key="1">
    <citation type="submission" date="2018-08" db="EMBL/GenBank/DDBJ databases">
        <title>Cellulomonas rhizosphaerae sp. nov., a novel actinomycete isolated from soil.</title>
        <authorList>
            <person name="Tian Y."/>
        </authorList>
    </citation>
    <scope>NUCLEOTIDE SEQUENCE [LARGE SCALE GENOMIC DNA]</scope>
    <source>
        <strain evidence="2 3">NEAU-TCZ24</strain>
    </source>
</reference>
<dbReference type="Proteomes" id="UP000283374">
    <property type="component" value="Unassembled WGS sequence"/>
</dbReference>
<evidence type="ECO:0000313" key="3">
    <source>
        <dbReference type="Proteomes" id="UP000283374"/>
    </source>
</evidence>
<keyword evidence="3" id="KW-1185">Reference proteome</keyword>
<dbReference type="SUPFAM" id="SSF56281">
    <property type="entry name" value="Metallo-hydrolase/oxidoreductase"/>
    <property type="match status" value="1"/>
</dbReference>
<dbReference type="Pfam" id="PF00753">
    <property type="entry name" value="Lactamase_B"/>
    <property type="match status" value="1"/>
</dbReference>
<feature type="domain" description="Metallo-beta-lactamase" evidence="1">
    <location>
        <begin position="2"/>
        <end position="177"/>
    </location>
</feature>
<comment type="caution">
    <text evidence="2">The sequence shown here is derived from an EMBL/GenBank/DDBJ whole genome shotgun (WGS) entry which is preliminary data.</text>
</comment>